<evidence type="ECO:0000313" key="2">
    <source>
        <dbReference type="EMBL" id="KAL1527007.1"/>
    </source>
</evidence>
<dbReference type="EMBL" id="JBGBPQ010000003">
    <property type="protein sequence ID" value="KAL1527007.1"/>
    <property type="molecule type" value="Genomic_DNA"/>
</dbReference>
<proteinExistence type="predicted"/>
<comment type="caution">
    <text evidence="2">The sequence shown here is derived from an EMBL/GenBank/DDBJ whole genome shotgun (WGS) entry which is preliminary data.</text>
</comment>
<keyword evidence="3" id="KW-1185">Reference proteome</keyword>
<dbReference type="AlphaFoldDB" id="A0AB34K195"/>
<sequence length="137" mass="14732">MGGAVPTRRRKFERKALSFEGSGTAAPGTRRAQPVVRDQGGDSSTDDGDAAAPPTAQDSSDAEVDDETGAIVVGDADHEAEPQRAPQDVVPLGEWKRDDHCLQIVQVMQMPVLKTLLLASLVEQFEHTINSILLSER</sequence>
<evidence type="ECO:0000313" key="3">
    <source>
        <dbReference type="Proteomes" id="UP001515480"/>
    </source>
</evidence>
<dbReference type="Proteomes" id="UP001515480">
    <property type="component" value="Unassembled WGS sequence"/>
</dbReference>
<gene>
    <name evidence="2" type="ORF">AB1Y20_015695</name>
</gene>
<reference evidence="2 3" key="1">
    <citation type="journal article" date="2024" name="Science">
        <title>Giant polyketide synthase enzymes in the biosynthesis of giant marine polyether toxins.</title>
        <authorList>
            <person name="Fallon T.R."/>
            <person name="Shende V.V."/>
            <person name="Wierzbicki I.H."/>
            <person name="Pendleton A.L."/>
            <person name="Watervoot N.F."/>
            <person name="Auber R.P."/>
            <person name="Gonzalez D.J."/>
            <person name="Wisecaver J.H."/>
            <person name="Moore B.S."/>
        </authorList>
    </citation>
    <scope>NUCLEOTIDE SEQUENCE [LARGE SCALE GENOMIC DNA]</scope>
    <source>
        <strain evidence="2 3">12B1</strain>
    </source>
</reference>
<evidence type="ECO:0000256" key="1">
    <source>
        <dbReference type="SAM" id="MobiDB-lite"/>
    </source>
</evidence>
<accession>A0AB34K195</accession>
<protein>
    <submittedName>
        <fullName evidence="2">Uncharacterized protein</fullName>
    </submittedName>
</protein>
<name>A0AB34K195_PRYPA</name>
<organism evidence="2 3">
    <name type="scientific">Prymnesium parvum</name>
    <name type="common">Toxic golden alga</name>
    <dbReference type="NCBI Taxonomy" id="97485"/>
    <lineage>
        <taxon>Eukaryota</taxon>
        <taxon>Haptista</taxon>
        <taxon>Haptophyta</taxon>
        <taxon>Prymnesiophyceae</taxon>
        <taxon>Prymnesiales</taxon>
        <taxon>Prymnesiaceae</taxon>
        <taxon>Prymnesium</taxon>
    </lineage>
</organism>
<feature type="region of interest" description="Disordered" evidence="1">
    <location>
        <begin position="1"/>
        <end position="69"/>
    </location>
</feature>